<feature type="region of interest" description="Disordered" evidence="1">
    <location>
        <begin position="74"/>
        <end position="100"/>
    </location>
</feature>
<dbReference type="EMBL" id="JBBPBM010000046">
    <property type="protein sequence ID" value="KAK8521716.1"/>
    <property type="molecule type" value="Genomic_DNA"/>
</dbReference>
<gene>
    <name evidence="2" type="ORF">V6N12_066303</name>
</gene>
<reference evidence="2 3" key="1">
    <citation type="journal article" date="2024" name="G3 (Bethesda)">
        <title>Genome assembly of Hibiscus sabdariffa L. provides insights into metabolisms of medicinal natural products.</title>
        <authorList>
            <person name="Kim T."/>
        </authorList>
    </citation>
    <scope>NUCLEOTIDE SEQUENCE [LARGE SCALE GENOMIC DNA]</scope>
    <source>
        <strain evidence="2">TK-2024</strain>
        <tissue evidence="2">Old leaves</tissue>
    </source>
</reference>
<keyword evidence="3" id="KW-1185">Reference proteome</keyword>
<sequence>MDTTNEQGGDVDQGPKSQDPQCLVESALVADEVAVAAMEHWRKGTPSVFKKILNVPWSPLQWWMRWQWPPYTGAREHRRSSKRVPETKATTPRALSSCQS</sequence>
<comment type="caution">
    <text evidence="2">The sequence shown here is derived from an EMBL/GenBank/DDBJ whole genome shotgun (WGS) entry which is preliminary data.</text>
</comment>
<name>A0ABR2CPP8_9ROSI</name>
<feature type="compositionally biased region" description="Polar residues" evidence="1">
    <location>
        <begin position="88"/>
        <end position="100"/>
    </location>
</feature>
<accession>A0ABR2CPP8</accession>
<evidence type="ECO:0000313" key="2">
    <source>
        <dbReference type="EMBL" id="KAK8521716.1"/>
    </source>
</evidence>
<protein>
    <submittedName>
        <fullName evidence="2">Uncharacterized protein</fullName>
    </submittedName>
</protein>
<dbReference type="Proteomes" id="UP001472677">
    <property type="component" value="Unassembled WGS sequence"/>
</dbReference>
<evidence type="ECO:0000256" key="1">
    <source>
        <dbReference type="SAM" id="MobiDB-lite"/>
    </source>
</evidence>
<proteinExistence type="predicted"/>
<feature type="region of interest" description="Disordered" evidence="1">
    <location>
        <begin position="1"/>
        <end position="20"/>
    </location>
</feature>
<evidence type="ECO:0000313" key="3">
    <source>
        <dbReference type="Proteomes" id="UP001472677"/>
    </source>
</evidence>
<organism evidence="2 3">
    <name type="scientific">Hibiscus sabdariffa</name>
    <name type="common">roselle</name>
    <dbReference type="NCBI Taxonomy" id="183260"/>
    <lineage>
        <taxon>Eukaryota</taxon>
        <taxon>Viridiplantae</taxon>
        <taxon>Streptophyta</taxon>
        <taxon>Embryophyta</taxon>
        <taxon>Tracheophyta</taxon>
        <taxon>Spermatophyta</taxon>
        <taxon>Magnoliopsida</taxon>
        <taxon>eudicotyledons</taxon>
        <taxon>Gunneridae</taxon>
        <taxon>Pentapetalae</taxon>
        <taxon>rosids</taxon>
        <taxon>malvids</taxon>
        <taxon>Malvales</taxon>
        <taxon>Malvaceae</taxon>
        <taxon>Malvoideae</taxon>
        <taxon>Hibiscus</taxon>
    </lineage>
</organism>